<evidence type="ECO:0000313" key="2">
    <source>
        <dbReference type="Proteomes" id="UP001231649"/>
    </source>
</evidence>
<keyword evidence="2" id="KW-1185">Reference proteome</keyword>
<proteinExistence type="predicted"/>
<gene>
    <name evidence="1" type="ORF">PYW08_012288</name>
</gene>
<sequence length="2264" mass="255640">MLILTSSALDCFLNFTENNCTMTSRGRYSQGNEWDSRDDYNSSVYEQQYPDDDCGSDVNLDHCRLYIRNIPKALNEEGLRSAFAKFGTLVEVFLSKDPQKNYALVKYETPGEAKLAMMKMNRTEPLKLQIHIAHKSKANQSNRTNRDWQDRNTNVGRDRSDRSLNTSNREDTASVASRGRTSRVQEEIPNGDNNMDDLMMEDDYGFSDILDPNLHLELENLKLEQLKVREEQLQCKQRVILLKQAERKPISQMSNRCILPDGKIVVRNVESRDSRDADVSFSAGAGDSNDTTICSCKVKNKCSWEIPQTDGSSTPSTCVLCSEDPSENRHYRDKSVTNKASEKKFGCTSKVVDSKTTAATVASKNKKSDFSKVTDTYSKRSDATSKLKRCGKCRSEITSDLKYSDFYTDSDDEDETNRLIQLRNADYLDIVEQDLKLVIALAGYPKSKMKLRQMEQFQRSLTDVIDMQLKAGLLKRVPSFLDYYLNRGALVCICKDVDTRDWMVRVSPGLQERMCTNLVLLKARVKRLCLAVLKIPSSCWPATAHDAFKLLQYFNPTLKTNLWKIYAQKTIDTVEYTSFLIDRVSGEIIRGPAFKNVIDYGQMEFELTGYTEIYYECLLSNMEEDLRSIASRVKLLDEIRSTESTPRNASDHSLKAIAVAKPEEKITQEESDDKIETEEKDDVRKELESTLQDTNEILMKLKDVKYISDKDEVLVWSDETNNYSNDMDVEKSDLKEKEHIESNVAVSDKTESFIESTDNLISRSSTLNIDSNRGIAYHRRTNYLHVEHELKVAITLEGYPQNKLEGTHIRRLKHLFKEYLHKDMKLQRFANLIIPKFQDIYLSNGAVIYICDSLETKDYLTEVLPKFINSTGLKLTFRDIKSLVRYTRIVMRLPKEHAHVESVELLLKLQAVYPGLKPDCWKYYSDVAGKQKRQFGVDPESLEVIKRPDFDPHYEGDKLTIRIIDRQKRDVSFDETSKEIGDVDTKKHRDGLLKKMYVPIDPEIMAAPLTRVRTNHYTDLIADDQKLYVGPLNYPESRIDETVFHSIKRTFESIVVEALDQCEMTEESMPKFHDMYLFDGVIFIICHSMLSRYWIEEAIPTVNSKLHMHLKATEFRGAVGIVSMICKTDKDTDEVITILQDQNPRLRTKYWRKISTVRTKSKLDVVLQIDKLSAQVITAHNFNKFVGGSAVQFRLGHLQSLLKPKASLEEVTKQHAKKLSKKLSELEAHEKKSKITMSGSKGKSFDDLKSQLKKDYPHLKLEQWNAMPQPPDAKIAHNVCNLAIDEDSEKIIKKESLEISLGDQKIYFYTENKTETEEQAVIEPVSPKSANEIIPENHGYHKIIMKVPVNILPENKDDLNIIFDLLEDKNPGLNTELWQAQLKLPGLQRVAVRQCVVCGGASDAFCAGCGITPYCSETCQKRDWQLRHRDVCHNLARMHNENARAGAATATMTPATRAAVTTSATADNADKNDNVSRPQPAMPLRRPYGNAANNRRDFVNRQDSTESRNSTGAVTSQTSAKSNGSFGDEDQSKNGQEMPRRAFRRNFNQEKKTENVKAASPVSPKVDPLNRRRNQFQAPAKTPEEVKEQKKAEPAPAPVISPARQRNLVPKTSVPDSPTEKPEVVKPQEVVPKLEEAVPKPQEAVPKPQEAVPPPKKTESVVVPPPTVPPASVSDVTPTRKLVPKNYLLERMSVGDSIIMSVDAKASDCRITRGDFVCLTMAEAFELDYHSLCEDFVVDCNKDDQPVKLIPGETVSYFNPEDCGWYRARCLNPTTLALLDSGRIVTVTATDKCRKLPAKYDAVPEFCAVLVSKTVELGASLNCKILSQTSNGYKISMADVETNASLGEGEVFRWLPTVEYQPIGIPEVSRPALVDGSTVVLVLADTLDKVFVRPADADSQRQYDDVLQQVLLSAIKAKPLTEPPTPGQTVIGKFVDDCFYRALVRRVNVKQNKYQIEYAEYGNIEISTLENLYPCPADFDLSNVKTQVSMLKLAPPTEISEAAKEFVQELMQDVELLVSLRDGRKTAPSGSEADLAIAKNRLDVGARLVEMCLPNWKKIEQRGGDVIETEPIMFQDIVYVALPKSGCTVEVLDISVLKGGAICGYDRSDTNADTVFNQLTAKMADYCNSDLGREPYLPKPEELCIAQLPPYPQWFRAVFLDLVSGPGSSEAKICYLDYGNISNVPVTLLRKMMPEFITGIPVMGLYLEIRDFPQDASDEMLARAVLHMNIDDEGRGTLKVSNCEKQADGIYLVDAPELLAAMKG</sequence>
<dbReference type="EMBL" id="CM056806">
    <property type="protein sequence ID" value="KAJ8704968.1"/>
    <property type="molecule type" value="Genomic_DNA"/>
</dbReference>
<name>A0ACC2PZV6_9NEOP</name>
<evidence type="ECO:0000313" key="1">
    <source>
        <dbReference type="EMBL" id="KAJ8704968.1"/>
    </source>
</evidence>
<reference evidence="1" key="1">
    <citation type="submission" date="2023-03" db="EMBL/GenBank/DDBJ databases">
        <title>Chromosome-level genomes of two armyworms, Mythimna separata and Mythimna loreyi, provide insights into the biosynthesis and reception of sex pheromones.</title>
        <authorList>
            <person name="Zhao H."/>
        </authorList>
    </citation>
    <scope>NUCLEOTIDE SEQUENCE</scope>
    <source>
        <strain evidence="1">BeijingLab</strain>
    </source>
</reference>
<dbReference type="Proteomes" id="UP001231649">
    <property type="component" value="Chromosome 30"/>
</dbReference>
<protein>
    <submittedName>
        <fullName evidence="1">Uncharacterized protein</fullName>
    </submittedName>
</protein>
<comment type="caution">
    <text evidence="1">The sequence shown here is derived from an EMBL/GenBank/DDBJ whole genome shotgun (WGS) entry which is preliminary data.</text>
</comment>
<accession>A0ACC2PZV6</accession>
<organism evidence="1 2">
    <name type="scientific">Mythimna loreyi</name>
    <dbReference type="NCBI Taxonomy" id="667449"/>
    <lineage>
        <taxon>Eukaryota</taxon>
        <taxon>Metazoa</taxon>
        <taxon>Ecdysozoa</taxon>
        <taxon>Arthropoda</taxon>
        <taxon>Hexapoda</taxon>
        <taxon>Insecta</taxon>
        <taxon>Pterygota</taxon>
        <taxon>Neoptera</taxon>
        <taxon>Endopterygota</taxon>
        <taxon>Lepidoptera</taxon>
        <taxon>Glossata</taxon>
        <taxon>Ditrysia</taxon>
        <taxon>Noctuoidea</taxon>
        <taxon>Noctuidae</taxon>
        <taxon>Noctuinae</taxon>
        <taxon>Hadenini</taxon>
        <taxon>Mythimna</taxon>
    </lineage>
</organism>